<evidence type="ECO:0000256" key="9">
    <source>
        <dbReference type="ARBA" id="ARBA00023065"/>
    </source>
</evidence>
<evidence type="ECO:0000259" key="11">
    <source>
        <dbReference type="PROSITE" id="PS50893"/>
    </source>
</evidence>
<protein>
    <submittedName>
        <fullName evidence="12">ATP-binding cassette domain-containing protein</fullName>
    </submittedName>
</protein>
<keyword evidence="8" id="KW-0408">Iron</keyword>
<reference evidence="12" key="1">
    <citation type="submission" date="2020-12" db="EMBL/GenBank/DDBJ databases">
        <title>Oil enriched cultivation method for isolating marine PHA-producing bacteria.</title>
        <authorList>
            <person name="Zheng W."/>
            <person name="Yu S."/>
            <person name="Huang Y."/>
        </authorList>
    </citation>
    <scope>NUCLEOTIDE SEQUENCE</scope>
    <source>
        <strain evidence="12">SY-2-12</strain>
    </source>
</reference>
<dbReference type="GO" id="GO:0005524">
    <property type="term" value="F:ATP binding"/>
    <property type="evidence" value="ECO:0007669"/>
    <property type="project" value="UniProtKB-KW"/>
</dbReference>
<evidence type="ECO:0000313" key="12">
    <source>
        <dbReference type="EMBL" id="MBN9671324.1"/>
    </source>
</evidence>
<proteinExistence type="inferred from homology"/>
<evidence type="ECO:0000256" key="7">
    <source>
        <dbReference type="ARBA" id="ARBA00022840"/>
    </source>
</evidence>
<evidence type="ECO:0000256" key="10">
    <source>
        <dbReference type="ARBA" id="ARBA00023136"/>
    </source>
</evidence>
<keyword evidence="7 12" id="KW-0067">ATP-binding</keyword>
<keyword evidence="4" id="KW-1003">Cell membrane</keyword>
<dbReference type="InterPro" id="IPR017871">
    <property type="entry name" value="ABC_transporter-like_CS"/>
</dbReference>
<dbReference type="EMBL" id="JAEKJZ010000002">
    <property type="protein sequence ID" value="MBN9671324.1"/>
    <property type="molecule type" value="Genomic_DNA"/>
</dbReference>
<keyword evidence="5" id="KW-0410">Iron transport</keyword>
<sequence length="253" mass="28085">MIEIDNVSFRHGVAPVLQDVTLLLPKGGLTALVGPNGAGKSTLFSLMARLLKLQSGEIRFDGMDVATTTSMELARKIAILRQDTHVTARLTVRDLIGFGRFPHHRGRPGPDDEEMIEKGLELFELSGLSERYIDELSGGQRQRALVAMAYVQDTDYLLLDEPLNNLDMHFARTLMKQLRYLADRYGKTIVVVLHDINYAAAYADRIVALKDGRLSAQGTPEEIMTADCLGALFDMEIVIETVRGRRIALHHAG</sequence>
<dbReference type="GO" id="GO:0005886">
    <property type="term" value="C:plasma membrane"/>
    <property type="evidence" value="ECO:0007669"/>
    <property type="project" value="UniProtKB-SubCell"/>
</dbReference>
<dbReference type="InterPro" id="IPR003593">
    <property type="entry name" value="AAA+_ATPase"/>
</dbReference>
<comment type="subcellular location">
    <subcellularLocation>
        <location evidence="1">Cell membrane</location>
        <topology evidence="1">Peripheral membrane protein</topology>
    </subcellularLocation>
</comment>
<keyword evidence="3" id="KW-0813">Transport</keyword>
<dbReference type="Pfam" id="PF00005">
    <property type="entry name" value="ABC_tran"/>
    <property type="match status" value="1"/>
</dbReference>
<accession>A0A939J533</accession>
<comment type="caution">
    <text evidence="12">The sequence shown here is derived from an EMBL/GenBank/DDBJ whole genome shotgun (WGS) entry which is preliminary data.</text>
</comment>
<dbReference type="PANTHER" id="PTHR42771">
    <property type="entry name" value="IRON(3+)-HYDROXAMATE IMPORT ATP-BINDING PROTEIN FHUC"/>
    <property type="match status" value="1"/>
</dbReference>
<name>A0A939J533_9HYPH</name>
<keyword evidence="6" id="KW-0547">Nucleotide-binding</keyword>
<evidence type="ECO:0000256" key="8">
    <source>
        <dbReference type="ARBA" id="ARBA00023004"/>
    </source>
</evidence>
<dbReference type="InterPro" id="IPR051535">
    <property type="entry name" value="Siderophore_ABC-ATPase"/>
</dbReference>
<dbReference type="CDD" id="cd03214">
    <property type="entry name" value="ABC_Iron-Siderophores_B12_Hemin"/>
    <property type="match status" value="1"/>
</dbReference>
<dbReference type="GO" id="GO:0006826">
    <property type="term" value="P:iron ion transport"/>
    <property type="evidence" value="ECO:0007669"/>
    <property type="project" value="UniProtKB-KW"/>
</dbReference>
<dbReference type="SUPFAM" id="SSF52540">
    <property type="entry name" value="P-loop containing nucleoside triphosphate hydrolases"/>
    <property type="match status" value="1"/>
</dbReference>
<dbReference type="Gene3D" id="3.40.50.300">
    <property type="entry name" value="P-loop containing nucleotide triphosphate hydrolases"/>
    <property type="match status" value="1"/>
</dbReference>
<dbReference type="PROSITE" id="PS50893">
    <property type="entry name" value="ABC_TRANSPORTER_2"/>
    <property type="match status" value="1"/>
</dbReference>
<dbReference type="Proteomes" id="UP000664096">
    <property type="component" value="Unassembled WGS sequence"/>
</dbReference>
<dbReference type="SMART" id="SM00382">
    <property type="entry name" value="AAA"/>
    <property type="match status" value="1"/>
</dbReference>
<evidence type="ECO:0000256" key="2">
    <source>
        <dbReference type="ARBA" id="ARBA00005417"/>
    </source>
</evidence>
<evidence type="ECO:0000256" key="1">
    <source>
        <dbReference type="ARBA" id="ARBA00004202"/>
    </source>
</evidence>
<gene>
    <name evidence="12" type="ORF">JF539_13335</name>
</gene>
<feature type="domain" description="ABC transporter" evidence="11">
    <location>
        <begin position="2"/>
        <end position="236"/>
    </location>
</feature>
<dbReference type="GO" id="GO:0016887">
    <property type="term" value="F:ATP hydrolysis activity"/>
    <property type="evidence" value="ECO:0007669"/>
    <property type="project" value="InterPro"/>
</dbReference>
<organism evidence="12 13">
    <name type="scientific">Roseibium aggregatum</name>
    <dbReference type="NCBI Taxonomy" id="187304"/>
    <lineage>
        <taxon>Bacteria</taxon>
        <taxon>Pseudomonadati</taxon>
        <taxon>Pseudomonadota</taxon>
        <taxon>Alphaproteobacteria</taxon>
        <taxon>Hyphomicrobiales</taxon>
        <taxon>Stappiaceae</taxon>
        <taxon>Roseibium</taxon>
    </lineage>
</organism>
<dbReference type="PANTHER" id="PTHR42771:SF3">
    <property type="entry name" value="PETROBACTIN IMPORT ATP-BINDING PROTEIN YCLP"/>
    <property type="match status" value="1"/>
</dbReference>
<keyword evidence="9" id="KW-0406">Ion transport</keyword>
<evidence type="ECO:0000256" key="3">
    <source>
        <dbReference type="ARBA" id="ARBA00022448"/>
    </source>
</evidence>
<dbReference type="AlphaFoldDB" id="A0A939J533"/>
<dbReference type="InterPro" id="IPR003439">
    <property type="entry name" value="ABC_transporter-like_ATP-bd"/>
</dbReference>
<dbReference type="RefSeq" id="WP_207141162.1">
    <property type="nucleotide sequence ID" value="NZ_JAEKJZ010000002.1"/>
</dbReference>
<dbReference type="FunFam" id="3.40.50.300:FF:000134">
    <property type="entry name" value="Iron-enterobactin ABC transporter ATP-binding protein"/>
    <property type="match status" value="1"/>
</dbReference>
<keyword evidence="10" id="KW-0472">Membrane</keyword>
<comment type="similarity">
    <text evidence="2">Belongs to the ABC transporter superfamily.</text>
</comment>
<evidence type="ECO:0000256" key="6">
    <source>
        <dbReference type="ARBA" id="ARBA00022741"/>
    </source>
</evidence>
<evidence type="ECO:0000256" key="5">
    <source>
        <dbReference type="ARBA" id="ARBA00022496"/>
    </source>
</evidence>
<evidence type="ECO:0000313" key="13">
    <source>
        <dbReference type="Proteomes" id="UP000664096"/>
    </source>
</evidence>
<dbReference type="PROSITE" id="PS00211">
    <property type="entry name" value="ABC_TRANSPORTER_1"/>
    <property type="match status" value="1"/>
</dbReference>
<evidence type="ECO:0000256" key="4">
    <source>
        <dbReference type="ARBA" id="ARBA00022475"/>
    </source>
</evidence>
<dbReference type="InterPro" id="IPR027417">
    <property type="entry name" value="P-loop_NTPase"/>
</dbReference>